<evidence type="ECO:0000313" key="1">
    <source>
        <dbReference type="EMBL" id="MBB6099152.1"/>
    </source>
</evidence>
<keyword evidence="2" id="KW-1185">Reference proteome</keyword>
<proteinExistence type="predicted"/>
<accession>A0A841I5D1</accession>
<dbReference type="AlphaFoldDB" id="A0A841I5D1"/>
<dbReference type="EMBL" id="JACHHG010000009">
    <property type="protein sequence ID" value="MBB6099152.1"/>
    <property type="molecule type" value="Genomic_DNA"/>
</dbReference>
<dbReference type="Proteomes" id="UP000569951">
    <property type="component" value="Unassembled WGS sequence"/>
</dbReference>
<name>A0A841I5D1_9DEIO</name>
<comment type="caution">
    <text evidence="1">The sequence shown here is derived from an EMBL/GenBank/DDBJ whole genome shotgun (WGS) entry which is preliminary data.</text>
</comment>
<dbReference type="RefSeq" id="WP_183987897.1">
    <property type="nucleotide sequence ID" value="NZ_JACHHG010000009.1"/>
</dbReference>
<organism evidence="1 2">
    <name type="scientific">Deinobacterium chartae</name>
    <dbReference type="NCBI Taxonomy" id="521158"/>
    <lineage>
        <taxon>Bacteria</taxon>
        <taxon>Thermotogati</taxon>
        <taxon>Deinococcota</taxon>
        <taxon>Deinococci</taxon>
        <taxon>Deinococcales</taxon>
        <taxon>Deinococcaceae</taxon>
        <taxon>Deinobacterium</taxon>
    </lineage>
</organism>
<evidence type="ECO:0000313" key="2">
    <source>
        <dbReference type="Proteomes" id="UP000569951"/>
    </source>
</evidence>
<sequence>MSDSHDVQIPLPTGDYLEVRPYLSRPLAIRILTDGSTAVTLPAEQWRWLASFLPEPVASRIRSHLEPQT</sequence>
<gene>
    <name evidence="1" type="ORF">HNR42_002588</name>
</gene>
<protein>
    <submittedName>
        <fullName evidence="1">Uncharacterized protein</fullName>
    </submittedName>
</protein>
<reference evidence="1 2" key="1">
    <citation type="submission" date="2020-08" db="EMBL/GenBank/DDBJ databases">
        <title>Genomic Encyclopedia of Type Strains, Phase IV (KMG-IV): sequencing the most valuable type-strain genomes for metagenomic binning, comparative biology and taxonomic classification.</title>
        <authorList>
            <person name="Goeker M."/>
        </authorList>
    </citation>
    <scope>NUCLEOTIDE SEQUENCE [LARGE SCALE GENOMIC DNA]</scope>
    <source>
        <strain evidence="1 2">DSM 21458</strain>
    </source>
</reference>